<accession>A0A7N2LWD6</accession>
<reference evidence="2 3" key="1">
    <citation type="journal article" date="2016" name="G3 (Bethesda)">
        <title>First Draft Assembly and Annotation of the Genome of a California Endemic Oak Quercus lobata Nee (Fagaceae).</title>
        <authorList>
            <person name="Sork V.L."/>
            <person name="Fitz-Gibbon S.T."/>
            <person name="Puiu D."/>
            <person name="Crepeau M."/>
            <person name="Gugger P.F."/>
            <person name="Sherman R."/>
            <person name="Stevens K."/>
            <person name="Langley C.H."/>
            <person name="Pellegrini M."/>
            <person name="Salzberg S.L."/>
        </authorList>
    </citation>
    <scope>NUCLEOTIDE SEQUENCE [LARGE SCALE GENOMIC DNA]</scope>
    <source>
        <strain evidence="2 3">cv. SW786</strain>
    </source>
</reference>
<evidence type="ECO:0008006" key="4">
    <source>
        <dbReference type="Google" id="ProtNLM"/>
    </source>
</evidence>
<dbReference type="EnsemblPlants" id="QL06p008495:mrna">
    <property type="protein sequence ID" value="QL06p008495:mrna"/>
    <property type="gene ID" value="QL06p008495"/>
</dbReference>
<feature type="compositionally biased region" description="Basic and acidic residues" evidence="1">
    <location>
        <begin position="377"/>
        <end position="395"/>
    </location>
</feature>
<dbReference type="AlphaFoldDB" id="A0A7N2LWD6"/>
<dbReference type="EMBL" id="LRBV02000006">
    <property type="status" value="NOT_ANNOTATED_CDS"/>
    <property type="molecule type" value="Genomic_DNA"/>
</dbReference>
<evidence type="ECO:0000313" key="3">
    <source>
        <dbReference type="Proteomes" id="UP000594261"/>
    </source>
</evidence>
<keyword evidence="3" id="KW-1185">Reference proteome</keyword>
<dbReference type="InParanoid" id="A0A7N2LWD6"/>
<evidence type="ECO:0000256" key="1">
    <source>
        <dbReference type="SAM" id="MobiDB-lite"/>
    </source>
</evidence>
<dbReference type="Gramene" id="QL06p008495:mrna">
    <property type="protein sequence ID" value="QL06p008495:mrna"/>
    <property type="gene ID" value="QL06p008495"/>
</dbReference>
<organism evidence="2 3">
    <name type="scientific">Quercus lobata</name>
    <name type="common">Valley oak</name>
    <dbReference type="NCBI Taxonomy" id="97700"/>
    <lineage>
        <taxon>Eukaryota</taxon>
        <taxon>Viridiplantae</taxon>
        <taxon>Streptophyta</taxon>
        <taxon>Embryophyta</taxon>
        <taxon>Tracheophyta</taxon>
        <taxon>Spermatophyta</taxon>
        <taxon>Magnoliopsida</taxon>
        <taxon>eudicotyledons</taxon>
        <taxon>Gunneridae</taxon>
        <taxon>Pentapetalae</taxon>
        <taxon>rosids</taxon>
        <taxon>fabids</taxon>
        <taxon>Fagales</taxon>
        <taxon>Fagaceae</taxon>
        <taxon>Quercus</taxon>
    </lineage>
</organism>
<evidence type="ECO:0000313" key="2">
    <source>
        <dbReference type="EnsemblPlants" id="QL06p008495:mrna"/>
    </source>
</evidence>
<dbReference type="Proteomes" id="UP000594261">
    <property type="component" value="Chromosome 6"/>
</dbReference>
<feature type="region of interest" description="Disordered" evidence="1">
    <location>
        <begin position="321"/>
        <end position="395"/>
    </location>
</feature>
<reference evidence="2" key="2">
    <citation type="submission" date="2021-01" db="UniProtKB">
        <authorList>
            <consortium name="EnsemblPlants"/>
        </authorList>
    </citation>
    <scope>IDENTIFICATION</scope>
</reference>
<protein>
    <recommendedName>
        <fullName evidence="4">Reverse transcriptase zinc-binding domain-containing protein</fullName>
    </recommendedName>
</protein>
<proteinExistence type="predicted"/>
<feature type="compositionally biased region" description="Acidic residues" evidence="1">
    <location>
        <begin position="366"/>
        <end position="376"/>
    </location>
</feature>
<sequence>MSNGSVADLIDQETKSWKVELIRKIYHPRVAKEILLLPISRLPNMDDKLIWKHSNSGDYKVKKAYQLLLKEQYPTSTQNHRYFGIENEVWERIWKVKLPLKILNFIWKLLHGSLQVLENDPRESTILGILQSFFTTLWSIWNHRNQVLHQGKDPNPMEVLLTSQSLLCRYQEVFNNSQSQRSSCRQQTQQQFTNQDWQLVIKVTASINRKTKRSAYAFEATTVDGRRLFTGGASCGRKTYCLAIQHAIGKSMVKALELGYNRMLVLNCCKDLTQVCKQYREPSWHQKTLIADITPLRNQGILIDFHFVPTYVVSHLGLSTGRSGSGLCPTRNRPDQIGSPKLGPAADPPKAADRVVGCHRVPVGPDLEEISADLEIDPARSQRDHARSRRDPARS</sequence>
<name>A0A7N2LWD6_QUELO</name>